<dbReference type="SMART" id="SM00033">
    <property type="entry name" value="CH"/>
    <property type="match status" value="1"/>
</dbReference>
<evidence type="ECO:0000256" key="2">
    <source>
        <dbReference type="SAM" id="MobiDB-lite"/>
    </source>
</evidence>
<feature type="compositionally biased region" description="Basic and acidic residues" evidence="2">
    <location>
        <begin position="584"/>
        <end position="594"/>
    </location>
</feature>
<feature type="compositionally biased region" description="Acidic residues" evidence="2">
    <location>
        <begin position="635"/>
        <end position="645"/>
    </location>
</feature>
<dbReference type="PROSITE" id="PS51848">
    <property type="entry name" value="BMERB"/>
    <property type="match status" value="1"/>
</dbReference>
<feature type="region of interest" description="Disordered" evidence="2">
    <location>
        <begin position="405"/>
        <end position="470"/>
    </location>
</feature>
<dbReference type="InterPro" id="IPR050540">
    <property type="entry name" value="F-actin_Monoox_Mical"/>
</dbReference>
<feature type="coiled-coil region" evidence="1">
    <location>
        <begin position="1230"/>
        <end position="1314"/>
    </location>
</feature>
<feature type="compositionally biased region" description="Basic and acidic residues" evidence="2">
    <location>
        <begin position="1038"/>
        <end position="1074"/>
    </location>
</feature>
<feature type="region of interest" description="Disordered" evidence="2">
    <location>
        <begin position="518"/>
        <end position="1220"/>
    </location>
</feature>
<dbReference type="SMART" id="SM01203">
    <property type="entry name" value="DUF3585"/>
    <property type="match status" value="1"/>
</dbReference>
<feature type="region of interest" description="Disordered" evidence="2">
    <location>
        <begin position="277"/>
        <end position="297"/>
    </location>
</feature>
<evidence type="ECO:0008006" key="8">
    <source>
        <dbReference type="Google" id="ProtNLM"/>
    </source>
</evidence>
<feature type="compositionally biased region" description="Acidic residues" evidence="2">
    <location>
        <begin position="1174"/>
        <end position="1193"/>
    </location>
</feature>
<evidence type="ECO:0000313" key="6">
    <source>
        <dbReference type="EMBL" id="CAH3042803.1"/>
    </source>
</evidence>
<gene>
    <name evidence="6" type="ORF">PLOB_00000636</name>
</gene>
<feature type="compositionally biased region" description="Pro residues" evidence="2">
    <location>
        <begin position="417"/>
        <end position="426"/>
    </location>
</feature>
<feature type="compositionally biased region" description="Basic and acidic residues" evidence="2">
    <location>
        <begin position="729"/>
        <end position="745"/>
    </location>
</feature>
<protein>
    <recommendedName>
        <fullName evidence="8">EH domain binding protein 1</fullName>
    </recommendedName>
</protein>
<feature type="compositionally biased region" description="Basic and acidic residues" evidence="2">
    <location>
        <begin position="828"/>
        <end position="842"/>
    </location>
</feature>
<feature type="domain" description="BMERB" evidence="5">
    <location>
        <begin position="1213"/>
        <end position="1364"/>
    </location>
</feature>
<feature type="domain" description="C2 NT-type" evidence="4">
    <location>
        <begin position="8"/>
        <end position="161"/>
    </location>
</feature>
<feature type="compositionally biased region" description="Basic and acidic residues" evidence="2">
    <location>
        <begin position="646"/>
        <end position="658"/>
    </location>
</feature>
<feature type="compositionally biased region" description="Polar residues" evidence="2">
    <location>
        <begin position="277"/>
        <end position="288"/>
    </location>
</feature>
<keyword evidence="1" id="KW-0175">Coiled coil</keyword>
<sequence length="1381" mass="154315">MTSVWKRLQRVGKKASKFQFTASYQSLTVECDRGGKWQPNKLVVVWTRRKRRKLTKPMSWQPGISNPFRGIIVWSDPEPVDITVTLYKDSKPDSEFEDKEWAFVIEDESLNGRRKPIATGSINMVDYVSVESRTFDVTLTMKVASKKLVSACLDFHLTCVLIKEGMATDDDMISIGSMMSLNDNYSLDDNDDDTEVTPSPHMRLKRKLSSGNIKAPPVAKVQESADGRSVSPAPSPVVAQKQRSRTRSKSALGENVKTLVSDVKKEDAVKRLSIGSDVSSEISDSGQETSKDKSKMESELIKWARSRTKGYRGVKVKNMTTSWRDGLAFCAILHSFHSDKIDFSSLNPQNIKENNKQAFTAFEKLGIPRLLDPVQMMFSPVPDKLSVMTYVFQIQTHFTRTQALAPSPLSLKKPTPRSRPAPPPPASVTSKDEPIDLADVDIACDSSINDNDSERKQQETEGYNPFLDDDVELKTVSEESTASDTGLSDAGQTSAYNIEKETVLDASNSSLENKNVLKTSQSKENDVSVNNVLKPPPKPPRVFQATESPSADAKVKSTNLVDKKDKSESKSYNPFDEDESEDVVSDKQRTDSSSKLKTPQPGYNPFDDDNEEAGVLDSKTQIVNDKETKRAYNPFDEDDDDDDVTQTEKVEEDNMGKKEKGKRKVSYPHSFNPFEDDDDFKSSEIDQSMESNESKDTGSDKGTPSKGYNPFDDDNDERASNDVSSTRKSRLEIKGKPGQVDRTERASPSPVRNVKKRQAPPPPATRASDDPWTARLPDDVLARRRRGSRPTTPGGSEQTSPHTSPAKRGPKRTAPAPPRRPPLIPTFDEWRSDRGTTGDNERSAVSSTAESTPTKQVSSDKEKETPTQSTPVSEDGVSKSPKVSRADEANQADIKERARQVLMDARKKAGASGALPRERVAEIAKTAKGTTAGQTNGGSTTSGGVEEDKQKVDDQEGLKKKENLRLRKEELQRRRKANEKAQKLVQNAIVNEKTKKNASSTELSTAAKTQSQPENEASAANVDQKAVKNKNLQHRPLKLKDKENESNKRRSSTENDSKSPPDKANFKESEELQRIRHILNQGKKDKKPANSENTVQGSETAKTKGPVTSQESKRKISDSKSPKNSSMNGLASKLQSKPLQKQNRQGPNAGLHAYVASRKINFDSFDVPPTQNEQSDEQVTEEADNGADTEDITNGETKDLKDPSLAEEEQDSLDQSLELQDTSEYVRQELKLLEEQQKALDKVGEKLEIELRRAMECKGCEEEQEKLMQDWFLLVNKKNELVRRQAELNLLKNEEDLERSHDMLQRELRALLEMEDNQKTDEQREREAELIEQLVLVVNKRDQLVQFEDSQLQQAEKDALHVQKVIDNARIPKDKGECVLQ</sequence>
<feature type="compositionally biased region" description="Basic and acidic residues" evidence="2">
    <location>
        <begin position="1111"/>
        <end position="1121"/>
    </location>
</feature>
<evidence type="ECO:0000259" key="5">
    <source>
        <dbReference type="PROSITE" id="PS51848"/>
    </source>
</evidence>
<feature type="region of interest" description="Disordered" evidence="2">
    <location>
        <begin position="189"/>
        <end position="253"/>
    </location>
</feature>
<dbReference type="PROSITE" id="PS50021">
    <property type="entry name" value="CH"/>
    <property type="match status" value="1"/>
</dbReference>
<feature type="compositionally biased region" description="Pro residues" evidence="2">
    <location>
        <begin position="815"/>
        <end position="824"/>
    </location>
</feature>
<feature type="compositionally biased region" description="Polar residues" evidence="2">
    <location>
        <begin position="1122"/>
        <end position="1146"/>
    </location>
</feature>
<feature type="compositionally biased region" description="Basic and acidic residues" evidence="2">
    <location>
        <begin position="884"/>
        <end position="907"/>
    </location>
</feature>
<evidence type="ECO:0000259" key="3">
    <source>
        <dbReference type="PROSITE" id="PS50021"/>
    </source>
</evidence>
<comment type="caution">
    <text evidence="6">The sequence shown here is derived from an EMBL/GenBank/DDBJ whole genome shotgun (WGS) entry which is preliminary data.</text>
</comment>
<reference evidence="6 7" key="1">
    <citation type="submission" date="2022-05" db="EMBL/GenBank/DDBJ databases">
        <authorList>
            <consortium name="Genoscope - CEA"/>
            <person name="William W."/>
        </authorList>
    </citation>
    <scope>NUCLEOTIDE SEQUENCE [LARGE SCALE GENOMIC DNA]</scope>
</reference>
<organism evidence="6 7">
    <name type="scientific">Porites lobata</name>
    <dbReference type="NCBI Taxonomy" id="104759"/>
    <lineage>
        <taxon>Eukaryota</taxon>
        <taxon>Metazoa</taxon>
        <taxon>Cnidaria</taxon>
        <taxon>Anthozoa</taxon>
        <taxon>Hexacorallia</taxon>
        <taxon>Scleractinia</taxon>
        <taxon>Fungiina</taxon>
        <taxon>Poritidae</taxon>
        <taxon>Porites</taxon>
    </lineage>
</organism>
<dbReference type="Proteomes" id="UP001159405">
    <property type="component" value="Unassembled WGS sequence"/>
</dbReference>
<accession>A0ABN8N4D7</accession>
<proteinExistence type="predicted"/>
<dbReference type="PANTHER" id="PTHR23167:SF46">
    <property type="entry name" value="EPS15 HOMOLOGY DOMAIN CONTAINING PROTEIN-BINDING PROTEIN 1, ISOFORM F"/>
    <property type="match status" value="1"/>
</dbReference>
<feature type="compositionally biased region" description="Basic residues" evidence="2">
    <location>
        <begin position="1027"/>
        <end position="1037"/>
    </location>
</feature>
<dbReference type="InterPro" id="IPR001715">
    <property type="entry name" value="CH_dom"/>
</dbReference>
<dbReference type="Pfam" id="PF00307">
    <property type="entry name" value="CH"/>
    <property type="match status" value="1"/>
</dbReference>
<feature type="compositionally biased region" description="Polar residues" evidence="2">
    <location>
        <begin position="843"/>
        <end position="857"/>
    </location>
</feature>
<dbReference type="SUPFAM" id="SSF47576">
    <property type="entry name" value="Calponin-homology domain, CH-domain"/>
    <property type="match status" value="1"/>
</dbReference>
<dbReference type="EMBL" id="CALNXK010000010">
    <property type="protein sequence ID" value="CAH3042803.1"/>
    <property type="molecule type" value="Genomic_DNA"/>
</dbReference>
<evidence type="ECO:0000313" key="7">
    <source>
        <dbReference type="Proteomes" id="UP001159405"/>
    </source>
</evidence>
<dbReference type="Gene3D" id="1.10.418.10">
    <property type="entry name" value="Calponin-like domain"/>
    <property type="match status" value="1"/>
</dbReference>
<keyword evidence="7" id="KW-1185">Reference proteome</keyword>
<dbReference type="PANTHER" id="PTHR23167">
    <property type="entry name" value="CALPONIN HOMOLOGY DOMAIN-CONTAINING PROTEIN DDB_G0272472-RELATED"/>
    <property type="match status" value="1"/>
</dbReference>
<dbReference type="InterPro" id="IPR019448">
    <property type="entry name" value="NT-C2"/>
</dbReference>
<dbReference type="InterPro" id="IPR022735">
    <property type="entry name" value="bMERB_dom"/>
</dbReference>
<dbReference type="InterPro" id="IPR036872">
    <property type="entry name" value="CH_dom_sf"/>
</dbReference>
<evidence type="ECO:0000259" key="4">
    <source>
        <dbReference type="PROSITE" id="PS51840"/>
    </source>
</evidence>
<dbReference type="PROSITE" id="PS51840">
    <property type="entry name" value="C2_NT"/>
    <property type="match status" value="1"/>
</dbReference>
<feature type="compositionally biased region" description="Low complexity" evidence="2">
    <location>
        <begin position="923"/>
        <end position="944"/>
    </location>
</feature>
<feature type="compositionally biased region" description="Basic and acidic residues" evidence="2">
    <location>
        <begin position="946"/>
        <end position="982"/>
    </location>
</feature>
<dbReference type="Pfam" id="PF10358">
    <property type="entry name" value="NT-C2"/>
    <property type="match status" value="1"/>
</dbReference>
<feature type="compositionally biased region" description="Polar residues" evidence="2">
    <location>
        <begin position="997"/>
        <end position="1015"/>
    </location>
</feature>
<feature type="domain" description="Calponin-homology (CH)" evidence="3">
    <location>
        <begin position="294"/>
        <end position="399"/>
    </location>
</feature>
<evidence type="ECO:0000256" key="1">
    <source>
        <dbReference type="SAM" id="Coils"/>
    </source>
</evidence>
<feature type="compositionally biased region" description="Polar residues" evidence="2">
    <location>
        <begin position="1090"/>
        <end position="1110"/>
    </location>
</feature>
<name>A0ABN8N4D7_9CNID</name>
<dbReference type="Pfam" id="PF12130">
    <property type="entry name" value="bMERB_dom"/>
    <property type="match status" value="1"/>
</dbReference>